<dbReference type="InterPro" id="IPR036380">
    <property type="entry name" value="Isochorismatase-like_sf"/>
</dbReference>
<dbReference type="CDD" id="cd00431">
    <property type="entry name" value="cysteine_hydrolases"/>
    <property type="match status" value="1"/>
</dbReference>
<dbReference type="PANTHER" id="PTHR43540">
    <property type="entry name" value="PEROXYUREIDOACRYLATE/UREIDOACRYLATE AMIDOHYDROLASE-RELATED"/>
    <property type="match status" value="1"/>
</dbReference>
<evidence type="ECO:0000259" key="2">
    <source>
        <dbReference type="Pfam" id="PF00857"/>
    </source>
</evidence>
<dbReference type="EMBL" id="BAAAJK010000018">
    <property type="protein sequence ID" value="GAA1392058.1"/>
    <property type="molecule type" value="Genomic_DNA"/>
</dbReference>
<dbReference type="Proteomes" id="UP001501414">
    <property type="component" value="Unassembled WGS sequence"/>
</dbReference>
<organism evidence="3 4">
    <name type="scientific">Pseudonocardia kongjuensis</name>
    <dbReference type="NCBI Taxonomy" id="102227"/>
    <lineage>
        <taxon>Bacteria</taxon>
        <taxon>Bacillati</taxon>
        <taxon>Actinomycetota</taxon>
        <taxon>Actinomycetes</taxon>
        <taxon>Pseudonocardiales</taxon>
        <taxon>Pseudonocardiaceae</taxon>
        <taxon>Pseudonocardia</taxon>
    </lineage>
</organism>
<dbReference type="Gene3D" id="3.40.50.850">
    <property type="entry name" value="Isochorismatase-like"/>
    <property type="match status" value="1"/>
</dbReference>
<evidence type="ECO:0000313" key="3">
    <source>
        <dbReference type="EMBL" id="GAA1392058.1"/>
    </source>
</evidence>
<proteinExistence type="predicted"/>
<gene>
    <name evidence="3" type="ORF">GCM10009613_35800</name>
</gene>
<accession>A0ABN1XWP6</accession>
<feature type="domain" description="Isochorismatase-like" evidence="2">
    <location>
        <begin position="7"/>
        <end position="164"/>
    </location>
</feature>
<evidence type="ECO:0000313" key="4">
    <source>
        <dbReference type="Proteomes" id="UP001501414"/>
    </source>
</evidence>
<dbReference type="Pfam" id="PF00857">
    <property type="entry name" value="Isochorismatase"/>
    <property type="match status" value="1"/>
</dbReference>
<name>A0ABN1XWP6_9PSEU</name>
<dbReference type="SUPFAM" id="SSF52499">
    <property type="entry name" value="Isochorismatase-like hydrolases"/>
    <property type="match status" value="1"/>
</dbReference>
<protein>
    <submittedName>
        <fullName evidence="3">Cysteine hydrolase</fullName>
    </submittedName>
</protein>
<evidence type="ECO:0000256" key="1">
    <source>
        <dbReference type="ARBA" id="ARBA00022801"/>
    </source>
</evidence>
<dbReference type="InterPro" id="IPR050272">
    <property type="entry name" value="Isochorismatase-like_hydrls"/>
</dbReference>
<keyword evidence="4" id="KW-1185">Reference proteome</keyword>
<dbReference type="GO" id="GO:0016787">
    <property type="term" value="F:hydrolase activity"/>
    <property type="evidence" value="ECO:0007669"/>
    <property type="project" value="UniProtKB-KW"/>
</dbReference>
<reference evidence="3 4" key="1">
    <citation type="journal article" date="2019" name="Int. J. Syst. Evol. Microbiol.">
        <title>The Global Catalogue of Microorganisms (GCM) 10K type strain sequencing project: providing services to taxonomists for standard genome sequencing and annotation.</title>
        <authorList>
            <consortium name="The Broad Institute Genomics Platform"/>
            <consortium name="The Broad Institute Genome Sequencing Center for Infectious Disease"/>
            <person name="Wu L."/>
            <person name="Ma J."/>
        </authorList>
    </citation>
    <scope>NUCLEOTIDE SEQUENCE [LARGE SCALE GENOMIC DNA]</scope>
    <source>
        <strain evidence="3 4">JCM 11896</strain>
    </source>
</reference>
<comment type="caution">
    <text evidence="3">The sequence shown here is derived from an EMBL/GenBank/DDBJ whole genome shotgun (WGS) entry which is preliminary data.</text>
</comment>
<dbReference type="PANTHER" id="PTHR43540:SF6">
    <property type="entry name" value="ISOCHORISMATASE-LIKE DOMAIN-CONTAINING PROTEIN"/>
    <property type="match status" value="1"/>
</dbReference>
<keyword evidence="1 3" id="KW-0378">Hydrolase</keyword>
<sequence length="187" mass="20940">MSDIHPVLVVVDVQNGFVTEHSRHVVPVIEKLAREWIEAGRDVVFTRYLNYDDSPFERIMGWSKLKDSPEIDIVDELEELSRKATAIVDKKIYTLFNDAGAALVAEHGWTDMFVCGIDTEVCVLKTAVDAFENNIRAWLLTDASASHSGNGPHDAGILVAQKMIGHRQVVHSETAIKIYLEHSDKLD</sequence>
<dbReference type="RefSeq" id="WP_344023880.1">
    <property type="nucleotide sequence ID" value="NZ_BAAAJK010000018.1"/>
</dbReference>
<dbReference type="InterPro" id="IPR000868">
    <property type="entry name" value="Isochorismatase-like_dom"/>
</dbReference>